<dbReference type="Proteomes" id="UP001530377">
    <property type="component" value="Unassembled WGS sequence"/>
</dbReference>
<dbReference type="PANTHER" id="PTHR44313:SF1">
    <property type="entry name" value="DNAJ HOMOLOG SUBFAMILY C MEMBER 17"/>
    <property type="match status" value="1"/>
</dbReference>
<dbReference type="PROSITE" id="PS50076">
    <property type="entry name" value="DNAJ_2"/>
    <property type="match status" value="1"/>
</dbReference>
<sequence>MPSSFIGKDGMPLKDPYKILDIPHTASEADVKRAYRQLALKLHPDKQSGTSLTDSQRSDLDARFHDVKDARSFLLDPEHAEVRKKYDANLASERTRQAQEERRERTMSTRRKRMREELITRERMAARTTTTTTSGTPVGGGGDATTATVDRFDVDRLRREGERLRAEYAAREADAESARRRRMAAERASLEMNREERQVRLKWSRKRVSMLGGTGGSHTRSSIMAIMGDFGIVEDVEMLGSKGNSALVTFANVSSCAPCVDAYRTSEEMRATFVGRRKADDIARGGRSFPDANDDFPPSSSTRGSRLDTEVKNSRERNLRREAERERLMRRMEFEEAGGGGVDDDDRPSRGATMSEMGDDGWGRNGGQPGGESNFPPDFPTTPENEGLSPFQLLEKYERIILGC</sequence>
<dbReference type="InterPro" id="IPR001623">
    <property type="entry name" value="DnaJ_domain"/>
</dbReference>
<feature type="domain" description="J" evidence="8">
    <location>
        <begin position="15"/>
        <end position="90"/>
    </location>
</feature>
<dbReference type="SUPFAM" id="SSF46565">
    <property type="entry name" value="Chaperone J-domain"/>
    <property type="match status" value="1"/>
</dbReference>
<comment type="caution">
    <text evidence="9">The sequence shown here is derived from an EMBL/GenBank/DDBJ whole genome shotgun (WGS) entry which is preliminary data.</text>
</comment>
<keyword evidence="6" id="KW-0175">Coiled coil</keyword>
<dbReference type="SMART" id="SM00271">
    <property type="entry name" value="DnaJ"/>
    <property type="match status" value="1"/>
</dbReference>
<evidence type="ECO:0000256" key="7">
    <source>
        <dbReference type="SAM" id="MobiDB-lite"/>
    </source>
</evidence>
<dbReference type="CDD" id="cd06257">
    <property type="entry name" value="DnaJ"/>
    <property type="match status" value="1"/>
</dbReference>
<evidence type="ECO:0000256" key="6">
    <source>
        <dbReference type="SAM" id="Coils"/>
    </source>
</evidence>
<dbReference type="GO" id="GO:0005737">
    <property type="term" value="C:cytoplasm"/>
    <property type="evidence" value="ECO:0007669"/>
    <property type="project" value="UniProtKB-SubCell"/>
</dbReference>
<evidence type="ECO:0000256" key="4">
    <source>
        <dbReference type="ARBA" id="ARBA00023186"/>
    </source>
</evidence>
<dbReference type="AlphaFoldDB" id="A0ABD3RCK5"/>
<feature type="compositionally biased region" description="Basic and acidic residues" evidence="7">
    <location>
        <begin position="87"/>
        <end position="107"/>
    </location>
</feature>
<name>A0ABD3RCK5_9STRA</name>
<reference evidence="9 10" key="1">
    <citation type="submission" date="2024-10" db="EMBL/GenBank/DDBJ databases">
        <title>Updated reference genomes for cyclostephanoid diatoms.</title>
        <authorList>
            <person name="Roberts W.R."/>
            <person name="Alverson A.J."/>
        </authorList>
    </citation>
    <scope>NUCLEOTIDE SEQUENCE [LARGE SCALE GENOMIC DNA]</scope>
    <source>
        <strain evidence="9 10">AJA228-03</strain>
    </source>
</reference>
<evidence type="ECO:0000256" key="5">
    <source>
        <dbReference type="ARBA" id="ARBA00023242"/>
    </source>
</evidence>
<dbReference type="InterPro" id="IPR036869">
    <property type="entry name" value="J_dom_sf"/>
</dbReference>
<feature type="compositionally biased region" description="Basic and acidic residues" evidence="7">
    <location>
        <begin position="305"/>
        <end position="334"/>
    </location>
</feature>
<feature type="coiled-coil region" evidence="6">
    <location>
        <begin position="154"/>
        <end position="195"/>
    </location>
</feature>
<evidence type="ECO:0000313" key="10">
    <source>
        <dbReference type="Proteomes" id="UP001530377"/>
    </source>
</evidence>
<gene>
    <name evidence="9" type="ORF">ACHAXA_002457</name>
</gene>
<organism evidence="9 10">
    <name type="scientific">Cyclostephanos tholiformis</name>
    <dbReference type="NCBI Taxonomy" id="382380"/>
    <lineage>
        <taxon>Eukaryota</taxon>
        <taxon>Sar</taxon>
        <taxon>Stramenopiles</taxon>
        <taxon>Ochrophyta</taxon>
        <taxon>Bacillariophyta</taxon>
        <taxon>Coscinodiscophyceae</taxon>
        <taxon>Thalassiosirophycidae</taxon>
        <taxon>Stephanodiscales</taxon>
        <taxon>Stephanodiscaceae</taxon>
        <taxon>Cyclostephanos</taxon>
    </lineage>
</organism>
<proteinExistence type="predicted"/>
<feature type="region of interest" description="Disordered" evidence="7">
    <location>
        <begin position="127"/>
        <end position="147"/>
    </location>
</feature>
<evidence type="ECO:0000256" key="3">
    <source>
        <dbReference type="ARBA" id="ARBA00022490"/>
    </source>
</evidence>
<evidence type="ECO:0000259" key="8">
    <source>
        <dbReference type="PROSITE" id="PS50076"/>
    </source>
</evidence>
<keyword evidence="3" id="KW-0963">Cytoplasm</keyword>
<evidence type="ECO:0000313" key="9">
    <source>
        <dbReference type="EMBL" id="KAL3810593.1"/>
    </source>
</evidence>
<keyword evidence="10" id="KW-1185">Reference proteome</keyword>
<keyword evidence="4" id="KW-0143">Chaperone</keyword>
<dbReference type="PRINTS" id="PR00625">
    <property type="entry name" value="JDOMAIN"/>
</dbReference>
<evidence type="ECO:0000256" key="2">
    <source>
        <dbReference type="ARBA" id="ARBA00004496"/>
    </source>
</evidence>
<dbReference type="Gene3D" id="1.10.287.110">
    <property type="entry name" value="DnaJ domain"/>
    <property type="match status" value="1"/>
</dbReference>
<feature type="compositionally biased region" description="Low complexity" evidence="7">
    <location>
        <begin position="127"/>
        <end position="136"/>
    </location>
</feature>
<comment type="subcellular location">
    <subcellularLocation>
        <location evidence="2">Cytoplasm</location>
    </subcellularLocation>
    <subcellularLocation>
        <location evidence="1">Nucleus</location>
    </subcellularLocation>
</comment>
<dbReference type="InterPro" id="IPR052094">
    <property type="entry name" value="Pre-mRNA-splicing_ERAD"/>
</dbReference>
<dbReference type="Pfam" id="PF00226">
    <property type="entry name" value="DnaJ"/>
    <property type="match status" value="1"/>
</dbReference>
<evidence type="ECO:0000256" key="1">
    <source>
        <dbReference type="ARBA" id="ARBA00004123"/>
    </source>
</evidence>
<accession>A0ABD3RCK5</accession>
<feature type="region of interest" description="Disordered" evidence="7">
    <location>
        <begin position="283"/>
        <end position="390"/>
    </location>
</feature>
<dbReference type="GO" id="GO:0005634">
    <property type="term" value="C:nucleus"/>
    <property type="evidence" value="ECO:0007669"/>
    <property type="project" value="UniProtKB-SubCell"/>
</dbReference>
<protein>
    <recommendedName>
        <fullName evidence="8">J domain-containing protein</fullName>
    </recommendedName>
</protein>
<dbReference type="EMBL" id="JALLPB020000317">
    <property type="protein sequence ID" value="KAL3810593.1"/>
    <property type="molecule type" value="Genomic_DNA"/>
</dbReference>
<feature type="region of interest" description="Disordered" evidence="7">
    <location>
        <begin position="87"/>
        <end position="111"/>
    </location>
</feature>
<dbReference type="PANTHER" id="PTHR44313">
    <property type="entry name" value="DNAJ HOMOLOG SUBFAMILY C MEMBER 17"/>
    <property type="match status" value="1"/>
</dbReference>
<keyword evidence="5" id="KW-0539">Nucleus</keyword>